<gene>
    <name evidence="3" type="ORF">K8V74_10345</name>
</gene>
<dbReference type="Pfam" id="PF07158">
    <property type="entry name" value="MatC_N"/>
    <property type="match status" value="1"/>
</dbReference>
<protein>
    <recommendedName>
        <fullName evidence="2">Dicarboxylate carrier MatC N-terminal domain-containing protein</fullName>
    </recommendedName>
</protein>
<evidence type="ECO:0000313" key="4">
    <source>
        <dbReference type="Proteomes" id="UP000743760"/>
    </source>
</evidence>
<feature type="transmembrane region" description="Helical" evidence="1">
    <location>
        <begin position="394"/>
        <end position="419"/>
    </location>
</feature>
<keyword evidence="1" id="KW-1133">Transmembrane helix</keyword>
<evidence type="ECO:0000259" key="2">
    <source>
        <dbReference type="Pfam" id="PF07158"/>
    </source>
</evidence>
<keyword evidence="1" id="KW-0472">Membrane</keyword>
<feature type="transmembrane region" description="Helical" evidence="1">
    <location>
        <begin position="48"/>
        <end position="67"/>
    </location>
</feature>
<reference evidence="3" key="1">
    <citation type="journal article" date="2021" name="PeerJ">
        <title>Extensive microbial diversity within the chicken gut microbiome revealed by metagenomics and culture.</title>
        <authorList>
            <person name="Gilroy R."/>
            <person name="Ravi A."/>
            <person name="Getino M."/>
            <person name="Pursley I."/>
            <person name="Horton D.L."/>
            <person name="Alikhan N.F."/>
            <person name="Baker D."/>
            <person name="Gharbi K."/>
            <person name="Hall N."/>
            <person name="Watson M."/>
            <person name="Adriaenssens E.M."/>
            <person name="Foster-Nyarko E."/>
            <person name="Jarju S."/>
            <person name="Secka A."/>
            <person name="Antonio M."/>
            <person name="Oren A."/>
            <person name="Chaudhuri R.R."/>
            <person name="La Ragione R."/>
            <person name="Hildebrand F."/>
            <person name="Pallen M.J."/>
        </authorList>
    </citation>
    <scope>NUCLEOTIDE SEQUENCE</scope>
    <source>
        <strain evidence="3">CHK139-4039</strain>
    </source>
</reference>
<feature type="transmembrane region" description="Helical" evidence="1">
    <location>
        <begin position="23"/>
        <end position="41"/>
    </location>
</feature>
<dbReference type="InterPro" id="IPR009827">
    <property type="entry name" value="MatC_N"/>
</dbReference>
<feature type="transmembrane region" description="Helical" evidence="1">
    <location>
        <begin position="273"/>
        <end position="292"/>
    </location>
</feature>
<name>A0A9D2ZXJ0_BREEP</name>
<dbReference type="AlphaFoldDB" id="A0A9D2ZXJ0"/>
<feature type="transmembrane region" description="Helical" evidence="1">
    <location>
        <begin position="230"/>
        <end position="261"/>
    </location>
</feature>
<organism evidence="3 4">
    <name type="scientific">Brevibacterium epidermidis</name>
    <dbReference type="NCBI Taxonomy" id="1698"/>
    <lineage>
        <taxon>Bacteria</taxon>
        <taxon>Bacillati</taxon>
        <taxon>Actinomycetota</taxon>
        <taxon>Actinomycetes</taxon>
        <taxon>Micrococcales</taxon>
        <taxon>Brevibacteriaceae</taxon>
        <taxon>Brevibacterium</taxon>
    </lineage>
</organism>
<evidence type="ECO:0000256" key="1">
    <source>
        <dbReference type="SAM" id="Phobius"/>
    </source>
</evidence>
<reference evidence="3" key="2">
    <citation type="submission" date="2021-09" db="EMBL/GenBank/DDBJ databases">
        <authorList>
            <person name="Gilroy R."/>
        </authorList>
    </citation>
    <scope>NUCLEOTIDE SEQUENCE</scope>
    <source>
        <strain evidence="3">CHK139-4039</strain>
    </source>
</reference>
<dbReference type="RefSeq" id="WP_098730756.1">
    <property type="nucleotide sequence ID" value="NZ_PDHL01000034.1"/>
</dbReference>
<sequence length="421" mass="44321">MSAELICVVVLGLMFVIGTWRDINMGLLGFLAAAGVGGLVLHQAPEEFLAGFPVDLFLTLVGLTYLFGFAQNNGAIEVIVNWCVKLVGGRVGLMPWIFFALTAILISLGALFAVAIIAPLALTFARRHRINQFMVGLLVVHGALAGAFSPISVYGIFINDYLTKNGLTPTPLTLFLAPFVFNTVFAVVVYLVLHRRQGLRADADDALTRSESADHSEPTIRLKRSQVPTLIGLIAMALSVIIFSWDVGLVTITISVVLAALDPAAGKAAMSKVSWSIVILICGVLTYIAVLQEAGTVEWVSAGISAIGVPLLAALLLFYMSGLISALASSLAIIGVVIALAVPFLESGDVHVGGFVAALAIAATIVDISPFSTNGAMLLANVHSSIRDRYYRQMIGYAGLMCLIGPGLAWVVAAVPTVIGS</sequence>
<feature type="domain" description="Dicarboxylate carrier MatC N-terminal" evidence="2">
    <location>
        <begin position="1"/>
        <end position="147"/>
    </location>
</feature>
<feature type="transmembrane region" description="Helical" evidence="1">
    <location>
        <begin position="326"/>
        <end position="345"/>
    </location>
</feature>
<proteinExistence type="predicted"/>
<feature type="transmembrane region" description="Helical" evidence="1">
    <location>
        <begin position="299"/>
        <end position="320"/>
    </location>
</feature>
<feature type="transmembrane region" description="Helical" evidence="1">
    <location>
        <begin position="352"/>
        <end position="371"/>
    </location>
</feature>
<keyword evidence="1" id="KW-0812">Transmembrane</keyword>
<dbReference type="EMBL" id="DYXR01000317">
    <property type="protein sequence ID" value="HJE78329.1"/>
    <property type="molecule type" value="Genomic_DNA"/>
</dbReference>
<feature type="transmembrane region" description="Helical" evidence="1">
    <location>
        <begin position="172"/>
        <end position="193"/>
    </location>
</feature>
<evidence type="ECO:0000313" key="3">
    <source>
        <dbReference type="EMBL" id="HJE78329.1"/>
    </source>
</evidence>
<dbReference type="Proteomes" id="UP000743760">
    <property type="component" value="Unassembled WGS sequence"/>
</dbReference>
<comment type="caution">
    <text evidence="3">The sequence shown here is derived from an EMBL/GenBank/DDBJ whole genome shotgun (WGS) entry which is preliminary data.</text>
</comment>
<feature type="transmembrane region" description="Helical" evidence="1">
    <location>
        <begin position="96"/>
        <end position="122"/>
    </location>
</feature>
<accession>A0A9D2ZXJ0</accession>
<feature type="transmembrane region" description="Helical" evidence="1">
    <location>
        <begin position="134"/>
        <end position="157"/>
    </location>
</feature>